<proteinExistence type="predicted"/>
<name>A0A381X9Y4_9ZZZZ</name>
<organism evidence="3">
    <name type="scientific">marine metagenome</name>
    <dbReference type="NCBI Taxonomy" id="408172"/>
    <lineage>
        <taxon>unclassified sequences</taxon>
        <taxon>metagenomes</taxon>
        <taxon>ecological metagenomes</taxon>
    </lineage>
</organism>
<evidence type="ECO:0000313" key="3">
    <source>
        <dbReference type="EMBL" id="SVA61575.1"/>
    </source>
</evidence>
<dbReference type="PANTHER" id="PTHR43048">
    <property type="entry name" value="METHYLMALONYL-COA EPIMERASE"/>
    <property type="match status" value="1"/>
</dbReference>
<dbReference type="SUPFAM" id="SSF54593">
    <property type="entry name" value="Glyoxalase/Bleomycin resistance protein/Dihydroxybiphenyl dioxygenase"/>
    <property type="match status" value="1"/>
</dbReference>
<keyword evidence="1" id="KW-0479">Metal-binding</keyword>
<dbReference type="PROSITE" id="PS51819">
    <property type="entry name" value="VOC"/>
    <property type="match status" value="1"/>
</dbReference>
<evidence type="ECO:0000256" key="1">
    <source>
        <dbReference type="ARBA" id="ARBA00022723"/>
    </source>
</evidence>
<evidence type="ECO:0000259" key="2">
    <source>
        <dbReference type="PROSITE" id="PS51819"/>
    </source>
</evidence>
<reference evidence="3" key="1">
    <citation type="submission" date="2018-05" db="EMBL/GenBank/DDBJ databases">
        <authorList>
            <person name="Lanie J.A."/>
            <person name="Ng W.-L."/>
            <person name="Kazmierczak K.M."/>
            <person name="Andrzejewski T.M."/>
            <person name="Davidsen T.M."/>
            <person name="Wayne K.J."/>
            <person name="Tettelin H."/>
            <person name="Glass J.I."/>
            <person name="Rusch D."/>
            <person name="Podicherti R."/>
            <person name="Tsui H.-C.T."/>
            <person name="Winkler M.E."/>
        </authorList>
    </citation>
    <scope>NUCLEOTIDE SEQUENCE</scope>
</reference>
<dbReference type="AlphaFoldDB" id="A0A381X9Y4"/>
<dbReference type="Gene3D" id="3.10.180.10">
    <property type="entry name" value="2,3-Dihydroxybiphenyl 1,2-Dioxygenase, domain 1"/>
    <property type="match status" value="2"/>
</dbReference>
<dbReference type="GO" id="GO:0046872">
    <property type="term" value="F:metal ion binding"/>
    <property type="evidence" value="ECO:0007669"/>
    <property type="project" value="UniProtKB-KW"/>
</dbReference>
<accession>A0A381X9Y4</accession>
<dbReference type="PANTHER" id="PTHR43048:SF3">
    <property type="entry name" value="METHYLMALONYL-COA EPIMERASE, MITOCHONDRIAL"/>
    <property type="match status" value="1"/>
</dbReference>
<dbReference type="InterPro" id="IPR029068">
    <property type="entry name" value="Glyas_Bleomycin-R_OHBP_Dase"/>
</dbReference>
<dbReference type="GO" id="GO:0004493">
    <property type="term" value="F:methylmalonyl-CoA epimerase activity"/>
    <property type="evidence" value="ECO:0007669"/>
    <property type="project" value="TreeGrafter"/>
</dbReference>
<dbReference type="CDD" id="cd08343">
    <property type="entry name" value="ED_TypeI_classII_C"/>
    <property type="match status" value="1"/>
</dbReference>
<feature type="domain" description="VOC" evidence="2">
    <location>
        <begin position="151"/>
        <end position="268"/>
    </location>
</feature>
<dbReference type="InterPro" id="IPR051785">
    <property type="entry name" value="MMCE/EMCE_epimerase"/>
</dbReference>
<dbReference type="GO" id="GO:0046491">
    <property type="term" value="P:L-methylmalonyl-CoA metabolic process"/>
    <property type="evidence" value="ECO:0007669"/>
    <property type="project" value="TreeGrafter"/>
</dbReference>
<dbReference type="InterPro" id="IPR037523">
    <property type="entry name" value="VOC_core"/>
</dbReference>
<sequence>MLTGIDAITYGVEDLAQCRKFLDDWGLRKVSSTKHSARFETLDGTEVCLRPHDAKLLPPAMEPGSTLREVVWGIKNKRSLDVLLKRFSRNVSFTEGKDGVARITDPNGLTLAFRLTLRKPFSVYGAAMNTPGSPQRVDAPSPIYERATPIQVGHVVLFVSDLSESEAFYTEVLGFQVSDRYPKHGIFMRCAPRGGHHNLFLLKSPTGRPKLNHVAFTVRDIHEVFGGGLHISRQGWKTQLGPGRHPISSAYFWYVNSPCGGLAEYYADEDYLTENWQPRNFERK</sequence>
<gene>
    <name evidence="3" type="ORF">METZ01_LOCUS114429</name>
</gene>
<protein>
    <recommendedName>
        <fullName evidence="2">VOC domain-containing protein</fullName>
    </recommendedName>
</protein>
<dbReference type="InterPro" id="IPR004360">
    <property type="entry name" value="Glyas_Fos-R_dOase_dom"/>
</dbReference>
<dbReference type="Pfam" id="PF00903">
    <property type="entry name" value="Glyoxalase"/>
    <property type="match status" value="1"/>
</dbReference>
<dbReference type="EMBL" id="UINC01014439">
    <property type="protein sequence ID" value="SVA61575.1"/>
    <property type="molecule type" value="Genomic_DNA"/>
</dbReference>
<feature type="non-terminal residue" evidence="3">
    <location>
        <position position="284"/>
    </location>
</feature>